<reference evidence="9" key="1">
    <citation type="journal article" date="2019" name="Nat. Commun.">
        <title>The genome of broomcorn millet.</title>
        <authorList>
            <person name="Zou C."/>
            <person name="Miki D."/>
            <person name="Li D."/>
            <person name="Tang Q."/>
            <person name="Xiao L."/>
            <person name="Rajput S."/>
            <person name="Deng P."/>
            <person name="Jia W."/>
            <person name="Huang R."/>
            <person name="Zhang M."/>
            <person name="Sun Y."/>
            <person name="Hu J."/>
            <person name="Fu X."/>
            <person name="Schnable P.S."/>
            <person name="Li F."/>
            <person name="Zhang H."/>
            <person name="Feng B."/>
            <person name="Zhu X."/>
            <person name="Liu R."/>
            <person name="Schnable J.C."/>
            <person name="Zhu J.-K."/>
            <person name="Zhang H."/>
        </authorList>
    </citation>
    <scope>NUCLEOTIDE SEQUENCE [LARGE SCALE GENOMIC DNA]</scope>
</reference>
<dbReference type="UniPathway" id="UPA00143"/>
<evidence type="ECO:0000259" key="7">
    <source>
        <dbReference type="PROSITE" id="PS51698"/>
    </source>
</evidence>
<dbReference type="Gene3D" id="1.25.10.10">
    <property type="entry name" value="Leucine-rich Repeat Variant"/>
    <property type="match status" value="1"/>
</dbReference>
<dbReference type="OrthoDB" id="10064100at2759"/>
<dbReference type="SMART" id="SM00504">
    <property type="entry name" value="Ubox"/>
    <property type="match status" value="1"/>
</dbReference>
<dbReference type="InterPro" id="IPR045185">
    <property type="entry name" value="PUB22/23/24-like"/>
</dbReference>
<dbReference type="Proteomes" id="UP000275267">
    <property type="component" value="Unassembled WGS sequence"/>
</dbReference>
<feature type="region of interest" description="Disordered" evidence="6">
    <location>
        <begin position="1"/>
        <end position="35"/>
    </location>
</feature>
<dbReference type="AlphaFoldDB" id="A0A3L6TP48"/>
<name>A0A3L6TP48_PANMI</name>
<dbReference type="FunFam" id="3.30.40.10:FF:000442">
    <property type="entry name" value="RING-type E3 ubiquitin transferase"/>
    <property type="match status" value="1"/>
</dbReference>
<comment type="catalytic activity">
    <reaction evidence="1 5">
        <text>S-ubiquitinyl-[E2 ubiquitin-conjugating enzyme]-L-cysteine + [acceptor protein]-L-lysine = [E2 ubiquitin-conjugating enzyme]-L-cysteine + N(6)-ubiquitinyl-[acceptor protein]-L-lysine.</text>
        <dbReference type="EC" id="2.3.2.27"/>
    </reaction>
</comment>
<keyword evidence="9" id="KW-1185">Reference proteome</keyword>
<evidence type="ECO:0000256" key="5">
    <source>
        <dbReference type="RuleBase" id="RU369093"/>
    </source>
</evidence>
<organism evidence="8 9">
    <name type="scientific">Panicum miliaceum</name>
    <name type="common">Proso millet</name>
    <name type="synonym">Broomcorn millet</name>
    <dbReference type="NCBI Taxonomy" id="4540"/>
    <lineage>
        <taxon>Eukaryota</taxon>
        <taxon>Viridiplantae</taxon>
        <taxon>Streptophyta</taxon>
        <taxon>Embryophyta</taxon>
        <taxon>Tracheophyta</taxon>
        <taxon>Spermatophyta</taxon>
        <taxon>Magnoliopsida</taxon>
        <taxon>Liliopsida</taxon>
        <taxon>Poales</taxon>
        <taxon>Poaceae</taxon>
        <taxon>PACMAD clade</taxon>
        <taxon>Panicoideae</taxon>
        <taxon>Panicodae</taxon>
        <taxon>Paniceae</taxon>
        <taxon>Panicinae</taxon>
        <taxon>Panicum</taxon>
        <taxon>Panicum sect. Panicum</taxon>
    </lineage>
</organism>
<dbReference type="GO" id="GO:0061630">
    <property type="term" value="F:ubiquitin protein ligase activity"/>
    <property type="evidence" value="ECO:0007669"/>
    <property type="project" value="UniProtKB-UniRule"/>
</dbReference>
<evidence type="ECO:0000256" key="6">
    <source>
        <dbReference type="SAM" id="MobiDB-lite"/>
    </source>
</evidence>
<dbReference type="Gene3D" id="3.30.40.10">
    <property type="entry name" value="Zinc/RING finger domain, C3HC4 (zinc finger)"/>
    <property type="match status" value="1"/>
</dbReference>
<dbReference type="GO" id="GO:0016567">
    <property type="term" value="P:protein ubiquitination"/>
    <property type="evidence" value="ECO:0007669"/>
    <property type="project" value="UniProtKB-UniRule"/>
</dbReference>
<dbReference type="PROSITE" id="PS51698">
    <property type="entry name" value="U_BOX"/>
    <property type="match status" value="1"/>
</dbReference>
<dbReference type="SUPFAM" id="SSF48371">
    <property type="entry name" value="ARM repeat"/>
    <property type="match status" value="1"/>
</dbReference>
<keyword evidence="3 5" id="KW-0808">Transferase</keyword>
<evidence type="ECO:0000256" key="1">
    <source>
        <dbReference type="ARBA" id="ARBA00000900"/>
    </source>
</evidence>
<evidence type="ECO:0000313" key="8">
    <source>
        <dbReference type="EMBL" id="RLN42019.1"/>
    </source>
</evidence>
<dbReference type="EC" id="2.3.2.27" evidence="5"/>
<dbReference type="PANTHER" id="PTHR22849">
    <property type="entry name" value="WDSAM1 PROTEIN"/>
    <property type="match status" value="1"/>
</dbReference>
<evidence type="ECO:0000256" key="4">
    <source>
        <dbReference type="ARBA" id="ARBA00022786"/>
    </source>
</evidence>
<evidence type="ECO:0000256" key="2">
    <source>
        <dbReference type="ARBA" id="ARBA00004906"/>
    </source>
</evidence>
<comment type="caution">
    <text evidence="8">The sequence shown here is derived from an EMBL/GenBank/DDBJ whole genome shotgun (WGS) entry which is preliminary data.</text>
</comment>
<dbReference type="Pfam" id="PF25598">
    <property type="entry name" value="ARM_PUB"/>
    <property type="match status" value="2"/>
</dbReference>
<feature type="domain" description="U-box" evidence="7">
    <location>
        <begin position="32"/>
        <end position="107"/>
    </location>
</feature>
<dbReference type="Pfam" id="PF04564">
    <property type="entry name" value="U-box"/>
    <property type="match status" value="1"/>
</dbReference>
<evidence type="ECO:0000313" key="9">
    <source>
        <dbReference type="Proteomes" id="UP000275267"/>
    </source>
</evidence>
<proteinExistence type="predicted"/>
<protein>
    <recommendedName>
        <fullName evidence="5 7">U-box domain-containing protein</fullName>
        <ecNumber evidence="5">2.3.2.27</ecNumber>
    </recommendedName>
    <alternativeName>
        <fullName evidence="5">RING-type E3 ubiquitin transferase PUB</fullName>
    </alternativeName>
</protein>
<gene>
    <name evidence="8" type="ORF">C2845_PM01G47810</name>
</gene>
<dbReference type="InterPro" id="IPR003613">
    <property type="entry name" value="Ubox_domain"/>
</dbReference>
<dbReference type="PANTHER" id="PTHR22849:SF134">
    <property type="entry name" value="U-BOX DOMAIN-CONTAINING PROTEIN"/>
    <property type="match status" value="1"/>
</dbReference>
<dbReference type="CDD" id="cd16655">
    <property type="entry name" value="RING-Ubox_WDSUB1-like"/>
    <property type="match status" value="1"/>
</dbReference>
<comment type="pathway">
    <text evidence="2 5">Protein modification; protein ubiquitination.</text>
</comment>
<evidence type="ECO:0000256" key="3">
    <source>
        <dbReference type="ARBA" id="ARBA00022679"/>
    </source>
</evidence>
<dbReference type="InterPro" id="IPR013083">
    <property type="entry name" value="Znf_RING/FYVE/PHD"/>
</dbReference>
<sequence length="413" mass="43176">MHTPGTENAHPLSPPSSSMSSLPFRTTPAKEEPPPEFLCPITLDLMRDPVAAPTGITYDRAAISSWLLSGGQRTCPVTHAELRAGDLVPNHTLRRLIQDWCAANRSRGGAERVPDTPEAAAVAELEGATRAGDAERCAAAARWVRRQARLAERNRGCLASAGAACALAAAFASFADAADAAAARDALDAVLAALALVMPMDEEAIVVVGSSSASVARLIAVAANGGLHSRLQAVVVIREIISLSCHRYGAGAVDLSANADAIVQVLVKTIRDAICPEATRACLVAAYHLACSGESTAARLAAAGLVPVLVELLVDADRSTAEKALTALDAALKCPEDDMDGTAAAGRRLAIIEALQVGALQKVLLLLQAGCREETKEKATELLRVIVRYQGRVECVDTMDFRGLKRGTAILTT</sequence>
<dbReference type="InterPro" id="IPR058678">
    <property type="entry name" value="ARM_PUB"/>
</dbReference>
<dbReference type="InterPro" id="IPR011989">
    <property type="entry name" value="ARM-like"/>
</dbReference>
<dbReference type="InterPro" id="IPR016024">
    <property type="entry name" value="ARM-type_fold"/>
</dbReference>
<keyword evidence="4 5" id="KW-0833">Ubl conjugation pathway</keyword>
<dbReference type="EMBL" id="PQIB02000001">
    <property type="protein sequence ID" value="RLN42019.1"/>
    <property type="molecule type" value="Genomic_DNA"/>
</dbReference>
<dbReference type="SUPFAM" id="SSF57850">
    <property type="entry name" value="RING/U-box"/>
    <property type="match status" value="1"/>
</dbReference>
<comment type="function">
    <text evidence="5">Functions as an E3 ubiquitin ligase.</text>
</comment>
<accession>A0A3L6TP48</accession>
<dbReference type="STRING" id="4540.A0A3L6TP48"/>